<dbReference type="EMBL" id="GGEC01004088">
    <property type="protein sequence ID" value="MBW84571.1"/>
    <property type="molecule type" value="Transcribed_RNA"/>
</dbReference>
<name>A0A2P2ITL4_RHIMU</name>
<protein>
    <submittedName>
        <fullName evidence="1">Uncharacterized protein</fullName>
    </submittedName>
</protein>
<organism evidence="1">
    <name type="scientific">Rhizophora mucronata</name>
    <name type="common">Asiatic mangrove</name>
    <dbReference type="NCBI Taxonomy" id="61149"/>
    <lineage>
        <taxon>Eukaryota</taxon>
        <taxon>Viridiplantae</taxon>
        <taxon>Streptophyta</taxon>
        <taxon>Embryophyta</taxon>
        <taxon>Tracheophyta</taxon>
        <taxon>Spermatophyta</taxon>
        <taxon>Magnoliopsida</taxon>
        <taxon>eudicotyledons</taxon>
        <taxon>Gunneridae</taxon>
        <taxon>Pentapetalae</taxon>
        <taxon>rosids</taxon>
        <taxon>fabids</taxon>
        <taxon>Malpighiales</taxon>
        <taxon>Rhizophoraceae</taxon>
        <taxon>Rhizophora</taxon>
    </lineage>
</organism>
<dbReference type="AlphaFoldDB" id="A0A2P2ITL4"/>
<evidence type="ECO:0000313" key="1">
    <source>
        <dbReference type="EMBL" id="MBW84571.1"/>
    </source>
</evidence>
<reference evidence="1" key="1">
    <citation type="submission" date="2018-02" db="EMBL/GenBank/DDBJ databases">
        <title>Rhizophora mucronata_Transcriptome.</title>
        <authorList>
            <person name="Meera S.P."/>
            <person name="Sreeshan A."/>
            <person name="Augustine A."/>
        </authorList>
    </citation>
    <scope>NUCLEOTIDE SEQUENCE</scope>
    <source>
        <tissue evidence="1">Leaf</tissue>
    </source>
</reference>
<accession>A0A2P2ITL4</accession>
<sequence length="24" mass="2721">MSLPMLCLQQSNVHHTVSRTPNNI</sequence>
<proteinExistence type="predicted"/>